<keyword evidence="2" id="KW-1185">Reference proteome</keyword>
<evidence type="ECO:0000313" key="2">
    <source>
        <dbReference type="Proteomes" id="UP000198535"/>
    </source>
</evidence>
<protein>
    <submittedName>
        <fullName evidence="1">Uncharacterized protein</fullName>
    </submittedName>
</protein>
<organism evidence="1 2">
    <name type="scientific">Methanolobus profundi</name>
    <dbReference type="NCBI Taxonomy" id="487685"/>
    <lineage>
        <taxon>Archaea</taxon>
        <taxon>Methanobacteriati</taxon>
        <taxon>Methanobacteriota</taxon>
        <taxon>Stenosarchaea group</taxon>
        <taxon>Methanomicrobia</taxon>
        <taxon>Methanosarcinales</taxon>
        <taxon>Methanosarcinaceae</taxon>
        <taxon>Methanolobus</taxon>
    </lineage>
</organism>
<reference evidence="2" key="1">
    <citation type="submission" date="2016-10" db="EMBL/GenBank/DDBJ databases">
        <authorList>
            <person name="Varghese N."/>
            <person name="Submissions S."/>
        </authorList>
    </citation>
    <scope>NUCLEOTIDE SEQUENCE [LARGE SCALE GENOMIC DNA]</scope>
    <source>
        <strain evidence="2">Mob M</strain>
    </source>
</reference>
<evidence type="ECO:0000313" key="1">
    <source>
        <dbReference type="EMBL" id="SFM21075.1"/>
    </source>
</evidence>
<dbReference type="EMBL" id="FOUJ01000001">
    <property type="protein sequence ID" value="SFM21075.1"/>
    <property type="molecule type" value="Genomic_DNA"/>
</dbReference>
<name>A0A1I4P078_9EURY</name>
<dbReference type="RefSeq" id="WP_091932388.1">
    <property type="nucleotide sequence ID" value="NZ_FOUJ01000001.1"/>
</dbReference>
<proteinExistence type="predicted"/>
<gene>
    <name evidence="1" type="ORF">SAMN04488696_0371</name>
</gene>
<dbReference type="Proteomes" id="UP000198535">
    <property type="component" value="Unassembled WGS sequence"/>
</dbReference>
<sequence length="178" mass="20847">MKSKEKIEWELTILKRKRPLFVDLKRKTSGSCISFNDFVIEGRIIALEWVLGSPSFETKHRMDTTDWILTEIDLCNFVSKGMRSTKEVYREISKVKKNLGPYKTVLNDEMTAFERINAKMVPYGDQPIAYIMIGMKIALDWVVLSPFKESKDRAKRNRNTPRTAGSYPMRECYIKPRR</sequence>
<dbReference type="AlphaFoldDB" id="A0A1I4P078"/>
<accession>A0A1I4P078</accession>